<organism evidence="1 2">
    <name type="scientific">Sporothrix schenckii 1099-18</name>
    <dbReference type="NCBI Taxonomy" id="1397361"/>
    <lineage>
        <taxon>Eukaryota</taxon>
        <taxon>Fungi</taxon>
        <taxon>Dikarya</taxon>
        <taxon>Ascomycota</taxon>
        <taxon>Pezizomycotina</taxon>
        <taxon>Sordariomycetes</taxon>
        <taxon>Sordariomycetidae</taxon>
        <taxon>Ophiostomatales</taxon>
        <taxon>Ophiostomataceae</taxon>
        <taxon>Sporothrix</taxon>
    </lineage>
</organism>
<comment type="caution">
    <text evidence="1">The sequence shown here is derived from an EMBL/GenBank/DDBJ whole genome shotgun (WGS) entry which is preliminary data.</text>
</comment>
<dbReference type="RefSeq" id="XP_016589194.1">
    <property type="nucleotide sequence ID" value="XM_016736877.1"/>
</dbReference>
<protein>
    <submittedName>
        <fullName evidence="1">Uncharacterized protein</fullName>
    </submittedName>
</protein>
<dbReference type="KEGG" id="ssck:SPSK_10483"/>
<reference evidence="1 2" key="1">
    <citation type="journal article" date="2014" name="BMC Genomics">
        <title>Comparative genomics of the major fungal agents of human and animal Sporotrichosis: Sporothrix schenckii and Sporothrix brasiliensis.</title>
        <authorList>
            <person name="Teixeira M.M."/>
            <person name="de Almeida L.G."/>
            <person name="Kubitschek-Barreira P."/>
            <person name="Alves F.L."/>
            <person name="Kioshima E.S."/>
            <person name="Abadio A.K."/>
            <person name="Fernandes L."/>
            <person name="Derengowski L.S."/>
            <person name="Ferreira K.S."/>
            <person name="Souza R.C."/>
            <person name="Ruiz J.C."/>
            <person name="de Andrade N.C."/>
            <person name="Paes H.C."/>
            <person name="Nicola A.M."/>
            <person name="Albuquerque P."/>
            <person name="Gerber A.L."/>
            <person name="Martins V.P."/>
            <person name="Peconick L.D."/>
            <person name="Neto A.V."/>
            <person name="Chaucanez C.B."/>
            <person name="Silva P.A."/>
            <person name="Cunha O.L."/>
            <person name="de Oliveira F.F."/>
            <person name="dos Santos T.C."/>
            <person name="Barros A.L."/>
            <person name="Soares M.A."/>
            <person name="de Oliveira L.M."/>
            <person name="Marini M.M."/>
            <person name="Villalobos-Duno H."/>
            <person name="Cunha M.M."/>
            <person name="de Hoog S."/>
            <person name="da Silveira J.F."/>
            <person name="Henrissat B."/>
            <person name="Nino-Vega G.A."/>
            <person name="Cisalpino P.S."/>
            <person name="Mora-Montes H.M."/>
            <person name="Almeida S.R."/>
            <person name="Stajich J.E."/>
            <person name="Lopes-Bezerra L.M."/>
            <person name="Vasconcelos A.T."/>
            <person name="Felipe M.S."/>
        </authorList>
    </citation>
    <scope>NUCLEOTIDE SEQUENCE [LARGE SCALE GENOMIC DNA]</scope>
    <source>
        <strain evidence="1 2">1099-18</strain>
    </source>
</reference>
<gene>
    <name evidence="1" type="ORF">SPSK_10483</name>
</gene>
<name>A0A0F2MA04_SPOSC</name>
<dbReference type="AlphaFoldDB" id="A0A0F2MA04"/>
<accession>A0A0F2MA04</accession>
<sequence length="125" mass="13668">MSAKAYSARQRKNQLLPAVAGHPQQSRNAQAKLGNCDERSFFPSRPTVHQPPRGTAWPVSAWLFSDSVVPPLCHKLGQASPRVNFARTTSSPTAIVRGRNSGFPYRTAVNRGDNKDNAARVLCLV</sequence>
<reference evidence="1 2" key="2">
    <citation type="journal article" date="2015" name="Eukaryot. Cell">
        <title>Asexual propagation of a virulent clone complex in a human and feline outbreak of sporotrichosis.</title>
        <authorList>
            <person name="Teixeira Mde M."/>
            <person name="Rodrigues A.M."/>
            <person name="Tsui C.K."/>
            <person name="de Almeida L.G."/>
            <person name="Van Diepeningen A.D."/>
            <person name="van den Ende B.G."/>
            <person name="Fernandes G.F."/>
            <person name="Kano R."/>
            <person name="Hamelin R.C."/>
            <person name="Lopes-Bezerra L.M."/>
            <person name="Vasconcelos A.T."/>
            <person name="de Hoog S."/>
            <person name="de Camargo Z.P."/>
            <person name="Felipe M.S."/>
        </authorList>
    </citation>
    <scope>NUCLEOTIDE SEQUENCE [LARGE SCALE GENOMIC DNA]</scope>
    <source>
        <strain evidence="1 2">1099-18</strain>
    </source>
</reference>
<dbReference type="Proteomes" id="UP000033710">
    <property type="component" value="Unassembled WGS sequence"/>
</dbReference>
<dbReference type="EMBL" id="AXCR01000006">
    <property type="protein sequence ID" value="KJR86518.1"/>
    <property type="molecule type" value="Genomic_DNA"/>
</dbReference>
<evidence type="ECO:0000313" key="2">
    <source>
        <dbReference type="Proteomes" id="UP000033710"/>
    </source>
</evidence>
<dbReference type="VEuPathDB" id="FungiDB:SPSK_10483"/>
<evidence type="ECO:0000313" key="1">
    <source>
        <dbReference type="EMBL" id="KJR86518.1"/>
    </source>
</evidence>
<dbReference type="GeneID" id="27672154"/>
<proteinExistence type="predicted"/>